<keyword evidence="2" id="KW-1185">Reference proteome</keyword>
<accession>A0A2S1LY28</accession>
<dbReference type="EMBL" id="CP025785">
    <property type="protein sequence ID" value="AWG43204.1"/>
    <property type="molecule type" value="Genomic_DNA"/>
</dbReference>
<dbReference type="Gene3D" id="6.10.250.2410">
    <property type="match status" value="1"/>
</dbReference>
<evidence type="ECO:0000313" key="2">
    <source>
        <dbReference type="Proteomes" id="UP000244655"/>
    </source>
</evidence>
<dbReference type="OrthoDB" id="350968at2"/>
<gene>
    <name evidence="1" type="ORF">CR532_00665</name>
</gene>
<protein>
    <submittedName>
        <fullName evidence="1">Uncharacterized protein</fullName>
    </submittedName>
</protein>
<evidence type="ECO:0000313" key="1">
    <source>
        <dbReference type="EMBL" id="AWG43204.1"/>
    </source>
</evidence>
<dbReference type="Proteomes" id="UP000244655">
    <property type="component" value="Chromosome"/>
</dbReference>
<dbReference type="AlphaFoldDB" id="A0A2S1LY28"/>
<proteinExistence type="predicted"/>
<organism evidence="1 2">
    <name type="scientific">Candidatus Borreliella tachyglossi</name>
    <dbReference type="NCBI Taxonomy" id="1964448"/>
    <lineage>
        <taxon>Bacteria</taxon>
        <taxon>Pseudomonadati</taxon>
        <taxon>Spirochaetota</taxon>
        <taxon>Spirochaetia</taxon>
        <taxon>Spirochaetales</taxon>
        <taxon>Borreliaceae</taxon>
        <taxon>Borreliella</taxon>
    </lineage>
</organism>
<sequence length="256" mass="30218">MTSLDSYLITCNDFKGGIENFFDYIRNEREILKTFDLNKIIEDFLVFSDGIEIDIKELIKFYSLISSLLYLKTQILYPVKLKNKRLAEKEIIRKLITFSEKYKSSKVKRNLKGGIISGSKKSFFEGINVFSECVDNALNCRFKVKEFKSRIGVVKKDKNCDDILDDKFRVKIIPSIYDSRILDKKIKIISILKKENSFIFEILLDSDDKYYFFKRFCYFLIALEYKMSNIVDLVYINGKLILKKGKDIDKYEQQRA</sequence>
<name>A0A2S1LY28_9SPIR</name>
<reference evidence="1 2" key="1">
    <citation type="submission" date="2018-01" db="EMBL/GenBank/DDBJ databases">
        <title>Genome sequence of Borrelia tachyglossi.</title>
        <authorList>
            <person name="Gofton A.W."/>
        </authorList>
    </citation>
    <scope>NUCLEOTIDE SEQUENCE [LARGE SCALE GENOMIC DNA]</scope>
    <source>
        <strain evidence="1 2">Bc-F10-1268</strain>
    </source>
</reference>